<organism evidence="6 7">
    <name type="scientific">Henriciella pelagia</name>
    <dbReference type="NCBI Taxonomy" id="1977912"/>
    <lineage>
        <taxon>Bacteria</taxon>
        <taxon>Pseudomonadati</taxon>
        <taxon>Pseudomonadota</taxon>
        <taxon>Alphaproteobacteria</taxon>
        <taxon>Hyphomonadales</taxon>
        <taxon>Hyphomonadaceae</taxon>
        <taxon>Henriciella</taxon>
    </lineage>
</organism>
<name>A0ABQ1JFK1_9PROT</name>
<proteinExistence type="inferred from homology"/>
<dbReference type="EMBL" id="BMKF01000001">
    <property type="protein sequence ID" value="GGB65062.1"/>
    <property type="molecule type" value="Genomic_DNA"/>
</dbReference>
<sequence length="309" mass="33061">MSDIPSMKCFDPATDGPVAFFKIFSSAVAPRPIAFVSTVAADGTKNLSPFSFFNFFSANPPVLVFSVSTPASGGEKDTLRNVRESGECIVHITDRPLGDQLNLASAVYAPDVDEFEKSGLTAVAGEAVNAFRVAEAKIAMECRLRQIVPLGDQRASGNLVICDVVKLHADEAILFEDGASIDPRKFASLSRLGGEWYMETRPDALFELPRPPGGDAMGVKGVLAAAPLASQLSLAERAILGTSSAPPDGTAVAAFAERWRASRANEEPTRQEVALLDHARKSLSEHKVDEGWLAILAAEQLSVPKELHR</sequence>
<dbReference type="SUPFAM" id="SSF50475">
    <property type="entry name" value="FMN-binding split barrel"/>
    <property type="match status" value="1"/>
</dbReference>
<evidence type="ECO:0000256" key="1">
    <source>
        <dbReference type="ARBA" id="ARBA00001917"/>
    </source>
</evidence>
<keyword evidence="2" id="KW-0285">Flavoprotein</keyword>
<evidence type="ECO:0000313" key="7">
    <source>
        <dbReference type="Proteomes" id="UP000628854"/>
    </source>
</evidence>
<dbReference type="PANTHER" id="PTHR33798:SF5">
    <property type="entry name" value="FLAVIN REDUCTASE LIKE DOMAIN-CONTAINING PROTEIN"/>
    <property type="match status" value="1"/>
</dbReference>
<evidence type="ECO:0000256" key="3">
    <source>
        <dbReference type="ARBA" id="ARBA00022643"/>
    </source>
</evidence>
<keyword evidence="3" id="KW-0288">FMN</keyword>
<dbReference type="InterPro" id="IPR002563">
    <property type="entry name" value="Flavin_Rdtase-like_dom"/>
</dbReference>
<reference evidence="7" key="1">
    <citation type="journal article" date="2019" name="Int. J. Syst. Evol. Microbiol.">
        <title>The Global Catalogue of Microorganisms (GCM) 10K type strain sequencing project: providing services to taxonomists for standard genome sequencing and annotation.</title>
        <authorList>
            <consortium name="The Broad Institute Genomics Platform"/>
            <consortium name="The Broad Institute Genome Sequencing Center for Infectious Disease"/>
            <person name="Wu L."/>
            <person name="Ma J."/>
        </authorList>
    </citation>
    <scope>NUCLEOTIDE SEQUENCE [LARGE SCALE GENOMIC DNA]</scope>
    <source>
        <strain evidence="7">CGMCC 1.15928</strain>
    </source>
</reference>
<dbReference type="PANTHER" id="PTHR33798">
    <property type="entry name" value="FLAVOPROTEIN OXYGENASE"/>
    <property type="match status" value="1"/>
</dbReference>
<gene>
    <name evidence="6" type="ORF">GCM10011503_12370</name>
</gene>
<accession>A0ABQ1JFK1</accession>
<comment type="similarity">
    <text evidence="4">Belongs to the flavoredoxin family.</text>
</comment>
<evidence type="ECO:0000256" key="2">
    <source>
        <dbReference type="ARBA" id="ARBA00022630"/>
    </source>
</evidence>
<dbReference type="Proteomes" id="UP000628854">
    <property type="component" value="Unassembled WGS sequence"/>
</dbReference>
<evidence type="ECO:0000313" key="6">
    <source>
        <dbReference type="EMBL" id="GGB65062.1"/>
    </source>
</evidence>
<comment type="cofactor">
    <cofactor evidence="1">
        <name>FMN</name>
        <dbReference type="ChEBI" id="CHEBI:58210"/>
    </cofactor>
</comment>
<keyword evidence="7" id="KW-1185">Reference proteome</keyword>
<dbReference type="RefSeq" id="WP_084394455.1">
    <property type="nucleotide sequence ID" value="NZ_BMKF01000001.1"/>
</dbReference>
<comment type="caution">
    <text evidence="6">The sequence shown here is derived from an EMBL/GenBank/DDBJ whole genome shotgun (WGS) entry which is preliminary data.</text>
</comment>
<evidence type="ECO:0000259" key="5">
    <source>
        <dbReference type="SMART" id="SM00903"/>
    </source>
</evidence>
<evidence type="ECO:0000256" key="4">
    <source>
        <dbReference type="ARBA" id="ARBA00038054"/>
    </source>
</evidence>
<dbReference type="Pfam" id="PF01613">
    <property type="entry name" value="Flavin_Reduct"/>
    <property type="match status" value="1"/>
</dbReference>
<feature type="domain" description="Flavin reductase like" evidence="5">
    <location>
        <begin position="26"/>
        <end position="182"/>
    </location>
</feature>
<protein>
    <submittedName>
        <fullName evidence="6">Flavin reductase</fullName>
    </submittedName>
</protein>
<dbReference type="SMART" id="SM00903">
    <property type="entry name" value="Flavin_Reduct"/>
    <property type="match status" value="1"/>
</dbReference>
<dbReference type="Gene3D" id="2.30.110.10">
    <property type="entry name" value="Electron Transport, Fmn-binding Protein, Chain A"/>
    <property type="match status" value="1"/>
</dbReference>
<dbReference type="InterPro" id="IPR012349">
    <property type="entry name" value="Split_barrel_FMN-bd"/>
</dbReference>